<feature type="compositionally biased region" description="Low complexity" evidence="1">
    <location>
        <begin position="259"/>
        <end position="304"/>
    </location>
</feature>
<dbReference type="Gramene" id="RZC72455">
    <property type="protein sequence ID" value="RZC72455"/>
    <property type="gene ID" value="C5167_047937"/>
</dbReference>
<sequence>MQKVVIRLLDLDLNDEGCKQRSIEAVSSQFFTGEVTISTDAEENTLIVIGKRVVPQVIVDRLGQYVCQAEVVSVETVEEAKPKKFQFADLIDKTPRSAAAERVRKLGDAIHQSKKTEPKLDPRFKTKEWPEFKPVGLGQYRKVDKQGGFAQNFNPPGGLPAGFVDQKHGGFAKNFNPPGLPAGFVEHKNGGFAKNFNPPGLPAGFADKKHGGFAQLAERHKLHKAPESGQYGFVDEHKNPYVGLYRDTSTSAATSKGWSTISGASTGSSTSARISRSSSSFSAASTGTSSGSSTTSAASILTSRGTSRIPGNSRDTETTTEILRQEKKKKEKK</sequence>
<gene>
    <name evidence="2" type="ORF">C5167_047937</name>
</gene>
<dbReference type="OrthoDB" id="1976370at2759"/>
<dbReference type="Proteomes" id="UP000316621">
    <property type="component" value="Chromosome 8"/>
</dbReference>
<accession>A0A4Y7KKN9</accession>
<dbReference type="AlphaFoldDB" id="A0A4Y7KKN9"/>
<evidence type="ECO:0000313" key="2">
    <source>
        <dbReference type="EMBL" id="RZC72455.1"/>
    </source>
</evidence>
<evidence type="ECO:0000256" key="1">
    <source>
        <dbReference type="SAM" id="MobiDB-lite"/>
    </source>
</evidence>
<reference evidence="2 3" key="1">
    <citation type="journal article" date="2018" name="Science">
        <title>The opium poppy genome and morphinan production.</title>
        <authorList>
            <person name="Guo L."/>
            <person name="Winzer T."/>
            <person name="Yang X."/>
            <person name="Li Y."/>
            <person name="Ning Z."/>
            <person name="He Z."/>
            <person name="Teodor R."/>
            <person name="Lu Y."/>
            <person name="Bowser T.A."/>
            <person name="Graham I.A."/>
            <person name="Ye K."/>
        </authorList>
    </citation>
    <scope>NUCLEOTIDE SEQUENCE [LARGE SCALE GENOMIC DNA]</scope>
    <source>
        <strain evidence="3">cv. HN1</strain>
        <tissue evidence="2">Leaves</tissue>
    </source>
</reference>
<protein>
    <recommendedName>
        <fullName evidence="4">HMA domain-containing protein</fullName>
    </recommendedName>
</protein>
<feature type="region of interest" description="Disordered" evidence="1">
    <location>
        <begin position="254"/>
        <end position="333"/>
    </location>
</feature>
<evidence type="ECO:0000313" key="3">
    <source>
        <dbReference type="Proteomes" id="UP000316621"/>
    </source>
</evidence>
<name>A0A4Y7KKN9_PAPSO</name>
<proteinExistence type="predicted"/>
<dbReference type="EMBL" id="CM010722">
    <property type="protein sequence ID" value="RZC72455.1"/>
    <property type="molecule type" value="Genomic_DNA"/>
</dbReference>
<dbReference type="Gene3D" id="3.30.70.100">
    <property type="match status" value="1"/>
</dbReference>
<keyword evidence="3" id="KW-1185">Reference proteome</keyword>
<evidence type="ECO:0008006" key="4">
    <source>
        <dbReference type="Google" id="ProtNLM"/>
    </source>
</evidence>
<organism evidence="2 3">
    <name type="scientific">Papaver somniferum</name>
    <name type="common">Opium poppy</name>
    <dbReference type="NCBI Taxonomy" id="3469"/>
    <lineage>
        <taxon>Eukaryota</taxon>
        <taxon>Viridiplantae</taxon>
        <taxon>Streptophyta</taxon>
        <taxon>Embryophyta</taxon>
        <taxon>Tracheophyta</taxon>
        <taxon>Spermatophyta</taxon>
        <taxon>Magnoliopsida</taxon>
        <taxon>Ranunculales</taxon>
        <taxon>Papaveraceae</taxon>
        <taxon>Papaveroideae</taxon>
        <taxon>Papaver</taxon>
    </lineage>
</organism>